<comment type="function">
    <text evidence="1 11">Catalyzes the 6-electron oxidation of protoporphyrinogen-IX to form protoporphyrin-IX.</text>
</comment>
<keyword evidence="14" id="KW-1185">Reference proteome</keyword>
<dbReference type="EnsemblMetazoa" id="GBRI014016-RA">
    <property type="protein sequence ID" value="GBRI014016-PA"/>
    <property type="gene ID" value="GBRI014016"/>
</dbReference>
<dbReference type="InterPro" id="IPR036188">
    <property type="entry name" value="FAD/NAD-bd_sf"/>
</dbReference>
<evidence type="ECO:0000256" key="7">
    <source>
        <dbReference type="ARBA" id="ARBA00023002"/>
    </source>
</evidence>
<evidence type="ECO:0000256" key="4">
    <source>
        <dbReference type="ARBA" id="ARBA00012867"/>
    </source>
</evidence>
<dbReference type="Pfam" id="PF01593">
    <property type="entry name" value="Amino_oxidase"/>
    <property type="match status" value="1"/>
</dbReference>
<dbReference type="Gene3D" id="3.50.50.60">
    <property type="entry name" value="FAD/NAD(P)-binding domain"/>
    <property type="match status" value="1"/>
</dbReference>
<evidence type="ECO:0000256" key="5">
    <source>
        <dbReference type="ARBA" id="ARBA00022630"/>
    </source>
</evidence>
<dbReference type="Proteomes" id="UP000091820">
    <property type="component" value="Unassembled WGS sequence"/>
</dbReference>
<dbReference type="InterPro" id="IPR004572">
    <property type="entry name" value="Protoporphyrinogen_oxidase"/>
</dbReference>
<organism evidence="13 14">
    <name type="scientific">Glossina brevipalpis</name>
    <dbReference type="NCBI Taxonomy" id="37001"/>
    <lineage>
        <taxon>Eukaryota</taxon>
        <taxon>Metazoa</taxon>
        <taxon>Ecdysozoa</taxon>
        <taxon>Arthropoda</taxon>
        <taxon>Hexapoda</taxon>
        <taxon>Insecta</taxon>
        <taxon>Pterygota</taxon>
        <taxon>Neoptera</taxon>
        <taxon>Endopterygota</taxon>
        <taxon>Diptera</taxon>
        <taxon>Brachycera</taxon>
        <taxon>Muscomorpha</taxon>
        <taxon>Hippoboscoidea</taxon>
        <taxon>Glossinidae</taxon>
        <taxon>Glossina</taxon>
    </lineage>
</organism>
<keyword evidence="9 11" id="KW-0627">Porphyrin biosynthesis</keyword>
<dbReference type="PANTHER" id="PTHR42923">
    <property type="entry name" value="PROTOPORPHYRINOGEN OXIDASE"/>
    <property type="match status" value="1"/>
</dbReference>
<dbReference type="VEuPathDB" id="VectorBase:GBRI014016"/>
<comment type="pathway">
    <text evidence="2 11">Porphyrin-containing compound metabolism; protoporphyrin-IX biosynthesis; protoporphyrin-IX from protoporphyrinogen-IX: step 1/1.</text>
</comment>
<evidence type="ECO:0000256" key="3">
    <source>
        <dbReference type="ARBA" id="ARBA00010551"/>
    </source>
</evidence>
<dbReference type="STRING" id="37001.A0A1A9WC25"/>
<dbReference type="PANTHER" id="PTHR42923:SF3">
    <property type="entry name" value="PROTOPORPHYRINOGEN OXIDASE"/>
    <property type="match status" value="1"/>
</dbReference>
<evidence type="ECO:0000256" key="1">
    <source>
        <dbReference type="ARBA" id="ARBA00002600"/>
    </source>
</evidence>
<feature type="domain" description="Amine oxidase" evidence="12">
    <location>
        <begin position="9"/>
        <end position="472"/>
    </location>
</feature>
<evidence type="ECO:0000313" key="13">
    <source>
        <dbReference type="EnsemblMetazoa" id="GBRI014016-PA"/>
    </source>
</evidence>
<evidence type="ECO:0000256" key="2">
    <source>
        <dbReference type="ARBA" id="ARBA00005073"/>
    </source>
</evidence>
<reference evidence="13" key="2">
    <citation type="submission" date="2020-05" db="UniProtKB">
        <authorList>
            <consortium name="EnsemblMetazoa"/>
        </authorList>
    </citation>
    <scope>IDENTIFICATION</scope>
    <source>
        <strain evidence="13">IAEA</strain>
    </source>
</reference>
<dbReference type="AlphaFoldDB" id="A0A1A9WC25"/>
<reference evidence="14" key="1">
    <citation type="submission" date="2014-03" db="EMBL/GenBank/DDBJ databases">
        <authorList>
            <person name="Aksoy S."/>
            <person name="Warren W."/>
            <person name="Wilson R.K."/>
        </authorList>
    </citation>
    <scope>NUCLEOTIDE SEQUENCE [LARGE SCALE GENOMIC DNA]</scope>
    <source>
        <strain evidence="14">IAEA</strain>
    </source>
</reference>
<dbReference type="UniPathway" id="UPA00251">
    <property type="reaction ID" value="UER00324"/>
</dbReference>
<dbReference type="GO" id="GO:0005743">
    <property type="term" value="C:mitochondrial inner membrane"/>
    <property type="evidence" value="ECO:0007669"/>
    <property type="project" value="UniProtKB-SubCell"/>
</dbReference>
<evidence type="ECO:0000256" key="6">
    <source>
        <dbReference type="ARBA" id="ARBA00022827"/>
    </source>
</evidence>
<keyword evidence="5 11" id="KW-0285">Flavoprotein</keyword>
<dbReference type="SUPFAM" id="SSF51905">
    <property type="entry name" value="FAD/NAD(P)-binding domain"/>
    <property type="match status" value="1"/>
</dbReference>
<dbReference type="SUPFAM" id="SSF54373">
    <property type="entry name" value="FAD-linked reductases, C-terminal domain"/>
    <property type="match status" value="1"/>
</dbReference>
<protein>
    <recommendedName>
        <fullName evidence="4 11">Protoporphyrinogen oxidase</fullName>
        <ecNumber evidence="4 11">1.3.3.4</ecNumber>
    </recommendedName>
</protein>
<dbReference type="FunFam" id="3.50.50.60:FF:000193">
    <property type="entry name" value="Protoporphyrinogen oxidase"/>
    <property type="match status" value="1"/>
</dbReference>
<evidence type="ECO:0000256" key="10">
    <source>
        <dbReference type="ARBA" id="ARBA00047554"/>
    </source>
</evidence>
<keyword evidence="8 11" id="KW-0350">Heme biosynthesis</keyword>
<dbReference type="InterPro" id="IPR050464">
    <property type="entry name" value="Zeta_carotene_desat/Oxidored"/>
</dbReference>
<dbReference type="GO" id="GO:0006782">
    <property type="term" value="P:protoporphyrinogen IX biosynthetic process"/>
    <property type="evidence" value="ECO:0007669"/>
    <property type="project" value="UniProtKB-UniRule"/>
</dbReference>
<evidence type="ECO:0000256" key="11">
    <source>
        <dbReference type="RuleBase" id="RU367069"/>
    </source>
</evidence>
<evidence type="ECO:0000256" key="9">
    <source>
        <dbReference type="ARBA" id="ARBA00023244"/>
    </source>
</evidence>
<dbReference type="NCBIfam" id="TIGR00562">
    <property type="entry name" value="proto_IX_ox"/>
    <property type="match status" value="1"/>
</dbReference>
<keyword evidence="6 11" id="KW-0274">FAD</keyword>
<dbReference type="EC" id="1.3.3.4" evidence="4 11"/>
<evidence type="ECO:0000259" key="12">
    <source>
        <dbReference type="Pfam" id="PF01593"/>
    </source>
</evidence>
<proteinExistence type="inferred from homology"/>
<evidence type="ECO:0000256" key="8">
    <source>
        <dbReference type="ARBA" id="ARBA00023133"/>
    </source>
</evidence>
<comment type="cofactor">
    <cofactor evidence="11">
        <name>FAD</name>
        <dbReference type="ChEBI" id="CHEBI:57692"/>
    </cofactor>
    <text evidence="11">Binds 1 FAD per subunit.</text>
</comment>
<comment type="subcellular location">
    <subcellularLocation>
        <location evidence="11">Mitochondrion inner membrane</location>
    </subcellularLocation>
</comment>
<accession>A0A1A9WC25</accession>
<comment type="catalytic activity">
    <reaction evidence="10 11">
        <text>protoporphyrinogen IX + 3 O2 = protoporphyrin IX + 3 H2O2</text>
        <dbReference type="Rhea" id="RHEA:25576"/>
        <dbReference type="ChEBI" id="CHEBI:15379"/>
        <dbReference type="ChEBI" id="CHEBI:16240"/>
        <dbReference type="ChEBI" id="CHEBI:57306"/>
        <dbReference type="ChEBI" id="CHEBI:57307"/>
        <dbReference type="EC" id="1.3.3.4"/>
    </reaction>
</comment>
<evidence type="ECO:0000313" key="14">
    <source>
        <dbReference type="Proteomes" id="UP000091820"/>
    </source>
</evidence>
<keyword evidence="7 11" id="KW-0560">Oxidoreductase</keyword>
<dbReference type="GO" id="GO:0004729">
    <property type="term" value="F:oxygen-dependent protoporphyrinogen oxidase activity"/>
    <property type="evidence" value="ECO:0007669"/>
    <property type="project" value="UniProtKB-UniRule"/>
</dbReference>
<name>A0A1A9WC25_9MUSC</name>
<sequence>MVIVLGGGLSGLSAAYYLLKRFGKPAAIFESSNRLGGWIRTENHKDKGFIFESGPRTIRPRGVAGANTLEMIGDLQLPIEPIRSTHVAAKNRLIYAKGELCLLPNNLGGIFATRPPFSKPLYTALFHDLRASSKKIKYGDESIYSFVKRRFGSELADYAISPMICGICAGDAKEISVRFLMNDMFETEQQYGGVVKGFFLSKLKGRKEVGDANINSPGIFAEEMPSLYQQAVKERWSMYRLNDGIETLPKALEAYLRSKNIEINLYSECSKILFSDEGVRLKIRDTVVFAEHLISSMPSYRLAACVRDQHPGLAGQLLSIPYVNVAVVNLQYGADDLLQQRAFGFLVPPVERRPILGVIFDSCCFDMGENTVLTVMMGGKWFEEYFGPNPTKKDLLDIALKEVEDILGIFQEPRFSRVHILKKCIPQYNVGHKQIVEGIRRYIQRYKLALSVCGAAYDGVGINDVIMSARTNVEKLPFS</sequence>
<dbReference type="InterPro" id="IPR002937">
    <property type="entry name" value="Amino_oxidase"/>
</dbReference>
<comment type="similarity">
    <text evidence="3 11">Belongs to the protoporphyrinogen/coproporphyrinogen oxidase family. Protoporphyrinogen oxidase subfamily.</text>
</comment>